<protein>
    <submittedName>
        <fullName evidence="2">Uncharacterized protein</fullName>
    </submittedName>
</protein>
<evidence type="ECO:0000313" key="2">
    <source>
        <dbReference type="EMBL" id="TWG02343.1"/>
    </source>
</evidence>
<feature type="chain" id="PRO_5022007407" evidence="1">
    <location>
        <begin position="26"/>
        <end position="180"/>
    </location>
</feature>
<dbReference type="AlphaFoldDB" id="A0A561USM0"/>
<dbReference type="OrthoDB" id="3690147at2"/>
<organism evidence="2 4">
    <name type="scientific">Streptomyces brevispora</name>
    <dbReference type="NCBI Taxonomy" id="887462"/>
    <lineage>
        <taxon>Bacteria</taxon>
        <taxon>Bacillati</taxon>
        <taxon>Actinomycetota</taxon>
        <taxon>Actinomycetes</taxon>
        <taxon>Kitasatosporales</taxon>
        <taxon>Streptomycetaceae</taxon>
        <taxon>Streptomyces</taxon>
    </lineage>
</organism>
<dbReference type="Proteomes" id="UP001330827">
    <property type="component" value="Chromosome"/>
</dbReference>
<reference evidence="3 5" key="2">
    <citation type="submission" date="2022-10" db="EMBL/GenBank/DDBJ databases">
        <title>The complete genomes of actinobacterial strains from the NBC collection.</title>
        <authorList>
            <person name="Joergensen T.S."/>
            <person name="Alvarez Arevalo M."/>
            <person name="Sterndorff E.B."/>
            <person name="Faurdal D."/>
            <person name="Vuksanovic O."/>
            <person name="Mourched A.-S."/>
            <person name="Charusanti P."/>
            <person name="Shaw S."/>
            <person name="Blin K."/>
            <person name="Weber T."/>
        </authorList>
    </citation>
    <scope>NUCLEOTIDE SEQUENCE [LARGE SCALE GENOMIC DNA]</scope>
    <source>
        <strain evidence="3 5">NBC 01769</strain>
    </source>
</reference>
<keyword evidence="1" id="KW-0732">Signal</keyword>
<name>A0A561USM0_9ACTN</name>
<evidence type="ECO:0000313" key="4">
    <source>
        <dbReference type="Proteomes" id="UP000318186"/>
    </source>
</evidence>
<dbReference type="EMBL" id="CP109114">
    <property type="protein sequence ID" value="WSC16484.1"/>
    <property type="molecule type" value="Genomic_DNA"/>
</dbReference>
<dbReference type="Proteomes" id="UP000318186">
    <property type="component" value="Unassembled WGS sequence"/>
</dbReference>
<evidence type="ECO:0000313" key="3">
    <source>
        <dbReference type="EMBL" id="WSC16484.1"/>
    </source>
</evidence>
<evidence type="ECO:0000313" key="5">
    <source>
        <dbReference type="Proteomes" id="UP001330827"/>
    </source>
</evidence>
<keyword evidence="5" id="KW-1185">Reference proteome</keyword>
<dbReference type="RefSeq" id="WP_145762802.1">
    <property type="nucleotide sequence ID" value="NZ_CP109114.1"/>
</dbReference>
<proteinExistence type="predicted"/>
<evidence type="ECO:0000256" key="1">
    <source>
        <dbReference type="SAM" id="SignalP"/>
    </source>
</evidence>
<accession>A0A561USM0</accession>
<feature type="signal peptide" evidence="1">
    <location>
        <begin position="1"/>
        <end position="25"/>
    </location>
</feature>
<gene>
    <name evidence="2" type="ORF">FHX80_11749</name>
    <name evidence="3" type="ORF">OIE64_29090</name>
</gene>
<dbReference type="EMBL" id="VIWW01000001">
    <property type="protein sequence ID" value="TWG02343.1"/>
    <property type="molecule type" value="Genomic_DNA"/>
</dbReference>
<reference evidence="2 4" key="1">
    <citation type="submission" date="2019-06" db="EMBL/GenBank/DDBJ databases">
        <title>Sequencing the genomes of 1000 actinobacteria strains.</title>
        <authorList>
            <person name="Klenk H.-P."/>
        </authorList>
    </citation>
    <scope>NUCLEOTIDE SEQUENCE [LARGE SCALE GENOMIC DNA]</scope>
    <source>
        <strain evidence="2 4">DSM 42059</strain>
    </source>
</reference>
<sequence length="180" mass="18772">MPTMRTGLTAVAVAALFVGATTAVAAQPDAATAAPTRPTAGVGHLHAQVDLPAGGAWTSTPLEVTLPGPGTYELNADVRGRLSGVPPINTFITARLWNVTSGTAVPESERLVNQIIDVNAGNKETGGNQTAPISELIRVKKSTKIRLQAQRIDATGAATVSQIYSDIRGYTSLRFERIGN</sequence>